<dbReference type="AlphaFoldDB" id="A0A1W6ZX66"/>
<sequence length="73" mass="8215">MDVEFKLGDRVKMAPTCPHYSDEWRQWEGFVTGMGVIARTGAVTLIVSDFWPPRDHGDFVDGFSPDELVAVTQ</sequence>
<keyword evidence="2" id="KW-1185">Reference proteome</keyword>
<dbReference type="Proteomes" id="UP000194137">
    <property type="component" value="Chromosome"/>
</dbReference>
<protein>
    <submittedName>
        <fullName evidence="1">Uncharacterized protein</fullName>
    </submittedName>
</protein>
<accession>A0A1W6ZX66</accession>
<dbReference type="EMBL" id="CP021112">
    <property type="protein sequence ID" value="ARQ01868.1"/>
    <property type="molecule type" value="Genomic_DNA"/>
</dbReference>
<dbReference type="RefSeq" id="WP_086090263.1">
    <property type="nucleotide sequence ID" value="NZ_CP021112.1"/>
</dbReference>
<dbReference type="OrthoDB" id="3287135at2"/>
<name>A0A1W6ZX66_9HYPH</name>
<proteinExistence type="predicted"/>
<reference evidence="1 2" key="1">
    <citation type="submission" date="2017-05" db="EMBL/GenBank/DDBJ databases">
        <title>Full genome sequence of Pseudorhodoplanes sinuspersici.</title>
        <authorList>
            <person name="Dastgheib S.M.M."/>
            <person name="Shavandi M."/>
            <person name="Tirandaz H."/>
        </authorList>
    </citation>
    <scope>NUCLEOTIDE SEQUENCE [LARGE SCALE GENOMIC DNA]</scope>
    <source>
        <strain evidence="1 2">RIPI110</strain>
    </source>
</reference>
<gene>
    <name evidence="1" type="ORF">CAK95_24310</name>
</gene>
<evidence type="ECO:0000313" key="2">
    <source>
        <dbReference type="Proteomes" id="UP000194137"/>
    </source>
</evidence>
<dbReference type="KEGG" id="psin:CAK95_24310"/>
<dbReference type="STRING" id="1235591.CAK95_24310"/>
<organism evidence="1 2">
    <name type="scientific">Pseudorhodoplanes sinuspersici</name>
    <dbReference type="NCBI Taxonomy" id="1235591"/>
    <lineage>
        <taxon>Bacteria</taxon>
        <taxon>Pseudomonadati</taxon>
        <taxon>Pseudomonadota</taxon>
        <taxon>Alphaproteobacteria</taxon>
        <taxon>Hyphomicrobiales</taxon>
        <taxon>Pseudorhodoplanes</taxon>
    </lineage>
</organism>
<evidence type="ECO:0000313" key="1">
    <source>
        <dbReference type="EMBL" id="ARQ01868.1"/>
    </source>
</evidence>